<dbReference type="EMBL" id="AFJL02000109">
    <property type="protein sequence ID" value="EMY04912.1"/>
    <property type="molecule type" value="Genomic_DNA"/>
</dbReference>
<accession>A0A829CY76</accession>
<reference evidence="1 2" key="1">
    <citation type="submission" date="2013-02" db="EMBL/GenBank/DDBJ databases">
        <authorList>
            <person name="Harkins D.M."/>
            <person name="Durkin A.S."/>
            <person name="Brinkac L.M."/>
            <person name="Haft D.H."/>
            <person name="Selengut J.D."/>
            <person name="Sanka R."/>
            <person name="DePew J."/>
            <person name="Purushe J."/>
            <person name="Whelen A.C."/>
            <person name="Vinetz J.M."/>
            <person name="Sutton G.G."/>
            <person name="Nierman W.C."/>
            <person name="Fouts D.E."/>
        </authorList>
    </citation>
    <scope>NUCLEOTIDE SEQUENCE [LARGE SCALE GENOMIC DNA]</scope>
    <source>
        <strain evidence="1 2">2002000626</strain>
    </source>
</reference>
<organism evidence="1 2">
    <name type="scientific">Leptospira interrogans str. 2002000626</name>
    <dbReference type="NCBI Taxonomy" id="996803"/>
    <lineage>
        <taxon>Bacteria</taxon>
        <taxon>Pseudomonadati</taxon>
        <taxon>Spirochaetota</taxon>
        <taxon>Spirochaetia</taxon>
        <taxon>Leptospirales</taxon>
        <taxon>Leptospiraceae</taxon>
        <taxon>Leptospira</taxon>
    </lineage>
</organism>
<sequence length="54" mass="6297">MTKYFRIFETSISDGVAVGESHLAKKSVFEYNKTSKQAQEYEGFIEEFLNELKK</sequence>
<gene>
    <name evidence="1" type="ORF">LEP1GSC029_1798</name>
</gene>
<dbReference type="Gene3D" id="3.40.50.300">
    <property type="entry name" value="P-loop containing nucleotide triphosphate hydrolases"/>
    <property type="match status" value="1"/>
</dbReference>
<dbReference type="Proteomes" id="UP000012329">
    <property type="component" value="Unassembled WGS sequence"/>
</dbReference>
<protein>
    <submittedName>
        <fullName evidence="1">Uncharacterized protein</fullName>
    </submittedName>
</protein>
<comment type="caution">
    <text evidence="1">The sequence shown here is derived from an EMBL/GenBank/DDBJ whole genome shotgun (WGS) entry which is preliminary data.</text>
</comment>
<evidence type="ECO:0000313" key="1">
    <source>
        <dbReference type="EMBL" id="EMY04912.1"/>
    </source>
</evidence>
<dbReference type="InterPro" id="IPR027417">
    <property type="entry name" value="P-loop_NTPase"/>
</dbReference>
<evidence type="ECO:0000313" key="2">
    <source>
        <dbReference type="Proteomes" id="UP000012329"/>
    </source>
</evidence>
<proteinExistence type="predicted"/>
<name>A0A829CY76_LEPIR</name>
<dbReference type="AlphaFoldDB" id="A0A829CY76"/>